<feature type="chain" id="PRO_5039227981" description="Outer membrane protein transport protein (OMPP1/FadL/TodX)" evidence="1">
    <location>
        <begin position="20"/>
        <end position="560"/>
    </location>
</feature>
<sequence length="560" mass="61198">MKKTAFVLLLMAAATAAGAQTIQDALRFSESNYEGTARTLAMGNAFTALGGDLGAVTINPAGSAVANYSQITITPGLNISSNIAGGTVLAGDSSPLGFGNRLTSSETRFSVPNFGVTMNFDLHRERGLKNINIGFIANTSDRYQENVMTSGDNQTTSFTGSAAYWAGGYDFEQLMSDGAYDYYNAPWKTIVAAQSGMISNLTNAPTEYIGAAEVALDNGDGTTDIHLGGPLDQTYQRQSNGYKYDYVFNIGFNISDFVYFGANLGITSLNYDSATRFTETAIDPYDFENVFTITGEDDSEQQVTDYFNSMRYDYRYSARGTGVYGKFGIIVTPLAGLRIGAAIQTPTSTTINETWSESGSTTYLLNSSFNGSAESPVGEYSYRLISPFRANFGVAWTFGTFGLISADYEMCNYGSMKFKTLDLDSGEFDVQNSDIRDYMGTSHNIRAGIEIKPVPSFAIRAGYGLTTPAEKAMDENGVIDYVYNIQKNTLRHKGSFGIGYSSKGSFFVDAACSFTRYGNEYILPYDDYIFAEDGSVLEYTPEIMNRRTLWNVLLTFGFRF</sequence>
<feature type="signal peptide" evidence="1">
    <location>
        <begin position="1"/>
        <end position="19"/>
    </location>
</feature>
<dbReference type="AlphaFoldDB" id="A0A9D9EHR6"/>
<evidence type="ECO:0000256" key="1">
    <source>
        <dbReference type="SAM" id="SignalP"/>
    </source>
</evidence>
<gene>
    <name evidence="2" type="ORF">IAC29_00985</name>
</gene>
<reference evidence="2" key="2">
    <citation type="journal article" date="2021" name="PeerJ">
        <title>Extensive microbial diversity within the chicken gut microbiome revealed by metagenomics and culture.</title>
        <authorList>
            <person name="Gilroy R."/>
            <person name="Ravi A."/>
            <person name="Getino M."/>
            <person name="Pursley I."/>
            <person name="Horton D.L."/>
            <person name="Alikhan N.F."/>
            <person name="Baker D."/>
            <person name="Gharbi K."/>
            <person name="Hall N."/>
            <person name="Watson M."/>
            <person name="Adriaenssens E.M."/>
            <person name="Foster-Nyarko E."/>
            <person name="Jarju S."/>
            <person name="Secka A."/>
            <person name="Antonio M."/>
            <person name="Oren A."/>
            <person name="Chaudhuri R.R."/>
            <person name="La Ragione R."/>
            <person name="Hildebrand F."/>
            <person name="Pallen M.J."/>
        </authorList>
    </citation>
    <scope>NUCLEOTIDE SEQUENCE</scope>
    <source>
        <strain evidence="2">20514</strain>
    </source>
</reference>
<evidence type="ECO:0000313" key="3">
    <source>
        <dbReference type="Proteomes" id="UP000810252"/>
    </source>
</evidence>
<protein>
    <recommendedName>
        <fullName evidence="4">Outer membrane protein transport protein (OMPP1/FadL/TodX)</fullName>
    </recommendedName>
</protein>
<dbReference type="Proteomes" id="UP000810252">
    <property type="component" value="Unassembled WGS sequence"/>
</dbReference>
<dbReference type="EMBL" id="JADIMQ010000013">
    <property type="protein sequence ID" value="MBO8447829.1"/>
    <property type="molecule type" value="Genomic_DNA"/>
</dbReference>
<accession>A0A9D9EHR6</accession>
<evidence type="ECO:0000313" key="2">
    <source>
        <dbReference type="EMBL" id="MBO8447829.1"/>
    </source>
</evidence>
<keyword evidence="1" id="KW-0732">Signal</keyword>
<dbReference type="Gene3D" id="2.40.160.60">
    <property type="entry name" value="Outer membrane protein transport protein (OMPP1/FadL/TodX)"/>
    <property type="match status" value="1"/>
</dbReference>
<organism evidence="2 3">
    <name type="scientific">Candidatus Cryptobacteroides merdigallinarum</name>
    <dbReference type="NCBI Taxonomy" id="2840770"/>
    <lineage>
        <taxon>Bacteria</taxon>
        <taxon>Pseudomonadati</taxon>
        <taxon>Bacteroidota</taxon>
        <taxon>Bacteroidia</taxon>
        <taxon>Bacteroidales</taxon>
        <taxon>Candidatus Cryptobacteroides</taxon>
    </lineage>
</organism>
<name>A0A9D9EHR6_9BACT</name>
<comment type="caution">
    <text evidence="2">The sequence shown here is derived from an EMBL/GenBank/DDBJ whole genome shotgun (WGS) entry which is preliminary data.</text>
</comment>
<reference evidence="2" key="1">
    <citation type="submission" date="2020-10" db="EMBL/GenBank/DDBJ databases">
        <authorList>
            <person name="Gilroy R."/>
        </authorList>
    </citation>
    <scope>NUCLEOTIDE SEQUENCE</scope>
    <source>
        <strain evidence="2">20514</strain>
    </source>
</reference>
<proteinExistence type="predicted"/>
<evidence type="ECO:0008006" key="4">
    <source>
        <dbReference type="Google" id="ProtNLM"/>
    </source>
</evidence>